<gene>
    <name evidence="1" type="ORF">CGS49_05925</name>
</gene>
<comment type="caution">
    <text evidence="1">The sequence shown here is derived from an EMBL/GenBank/DDBJ whole genome shotgun (WGS) entry which is preliminary data.</text>
</comment>
<protein>
    <submittedName>
        <fullName evidence="1">Uncharacterized protein</fullName>
    </submittedName>
</protein>
<reference evidence="1 2" key="1">
    <citation type="journal article" date="2017" name="Front. Microbiol.">
        <title>New Insights into the Diversity of the Genus Faecalibacterium.</title>
        <authorList>
            <person name="Benevides L."/>
            <person name="Burman S."/>
            <person name="Martin R."/>
            <person name="Robert V."/>
            <person name="Thomas M."/>
            <person name="Miquel S."/>
            <person name="Chain F."/>
            <person name="Sokol H."/>
            <person name="Bermudez-Humaran L.G."/>
            <person name="Morrison M."/>
            <person name="Langella P."/>
            <person name="Azevedo V.A."/>
            <person name="Chatel J.M."/>
            <person name="Soares S."/>
        </authorList>
    </citation>
    <scope>NUCLEOTIDE SEQUENCE [LARGE SCALE GENOMIC DNA]</scope>
    <source>
        <strain evidence="2">CNCM I-4541</strain>
    </source>
</reference>
<dbReference type="Proteomes" id="UP000220959">
    <property type="component" value="Unassembled WGS sequence"/>
</dbReference>
<proteinExistence type="predicted"/>
<keyword evidence="2" id="KW-1185">Reference proteome</keyword>
<accession>A0ACC9D097</accession>
<organism evidence="1 2">
    <name type="scientific">Faecalibacterium langellae</name>
    <dbReference type="NCBI Taxonomy" id="3435293"/>
    <lineage>
        <taxon>Bacteria</taxon>
        <taxon>Bacillati</taxon>
        <taxon>Bacillota</taxon>
        <taxon>Clostridia</taxon>
        <taxon>Eubacteriales</taxon>
        <taxon>Oscillospiraceae</taxon>
        <taxon>Faecalibacterium</taxon>
    </lineage>
</organism>
<evidence type="ECO:0000313" key="1">
    <source>
        <dbReference type="EMBL" id="PDX61531.1"/>
    </source>
</evidence>
<evidence type="ECO:0000313" key="2">
    <source>
        <dbReference type="Proteomes" id="UP000220959"/>
    </source>
</evidence>
<dbReference type="EMBL" id="NMTR01000014">
    <property type="protein sequence ID" value="PDX61531.1"/>
    <property type="molecule type" value="Genomic_DNA"/>
</dbReference>
<sequence length="393" mass="42254">MKNGFGCRLVSAVCALALLAALLPTAAFAAEPDTAAAPQTLTAAQVQDMQQADTAVTALTGSDDYAGMTQAQRTDAALDQLEQLVDEGLVAKGSIYADEENGMVSFAYTCGALGGILTDLDEENDTVAFPSGEALDRLAADASGNGTLGSAAIYYAFDNTVNSTRYPYYAYMQTYWTSQGLDTTLNTRVTLSDLRRMGRYDVCVLSTHGAYYTYEYGWLWKKTATEPLILLTEQSNFWSDFRYGLDLLSHRVVKINGMYAATGAFFRSAYRGSGIVLSETCEFYGKNGHVDTSIADGLLAGGAKAVAGYVNNVYSVYSRSMLWDMVNRMIAGDTLEQAADDAKETYGTDDIIWYSSQGGRRPHAAASYLMLSGDHTVRLPGVSAAAPAEQQAA</sequence>
<name>A0ACC9D097_9FIRM</name>